<sequence>MNAVKPGLLSSVVYVSNAHKVWEDLKERFDKVNGSRILYLSREIHNLTQGTMFVANYFSKLRDLWDEFDAIMPCPGCPCPESKKYAQHFEYHRLLQFLMGLNESCSQSRSQVMMMYSIPSIKKANSLLIDQERQRSLANFTQISQPTEGIEGAMFYSNKNSTSAGENFKFRKNQVQCNYCHYKWHTKENCYKLHGYPSNFKRKKKEQNTGVYANNVSGLMFPSATETGNQQGAYGTQPGIQQVQNAYMPQFSQPIPNNSPATPFFTKE</sequence>
<organism evidence="1 2">
    <name type="scientific">Nicotiana tabacum</name>
    <name type="common">Common tobacco</name>
    <dbReference type="NCBI Taxonomy" id="4097"/>
    <lineage>
        <taxon>Eukaryota</taxon>
        <taxon>Viridiplantae</taxon>
        <taxon>Streptophyta</taxon>
        <taxon>Embryophyta</taxon>
        <taxon>Tracheophyta</taxon>
        <taxon>Spermatophyta</taxon>
        <taxon>Magnoliopsida</taxon>
        <taxon>eudicotyledons</taxon>
        <taxon>Gunneridae</taxon>
        <taxon>Pentapetalae</taxon>
        <taxon>asterids</taxon>
        <taxon>lamiids</taxon>
        <taxon>Solanales</taxon>
        <taxon>Solanaceae</taxon>
        <taxon>Nicotianoideae</taxon>
        <taxon>Nicotianeae</taxon>
        <taxon>Nicotiana</taxon>
    </lineage>
</organism>
<accession>A0AC58S3Y8</accession>
<name>A0AC58S3Y8_TOBAC</name>
<gene>
    <name evidence="2" type="primary">LOC142164873</name>
</gene>
<evidence type="ECO:0000313" key="2">
    <source>
        <dbReference type="RefSeq" id="XP_075079702.1"/>
    </source>
</evidence>
<proteinExistence type="predicted"/>
<reference evidence="2" key="2">
    <citation type="submission" date="2025-08" db="UniProtKB">
        <authorList>
            <consortium name="RefSeq"/>
        </authorList>
    </citation>
    <scope>IDENTIFICATION</scope>
    <source>
        <tissue evidence="2">Leaf</tissue>
    </source>
</reference>
<reference evidence="1" key="1">
    <citation type="journal article" date="2014" name="Nat. Commun.">
        <title>The tobacco genome sequence and its comparison with those of tomato and potato.</title>
        <authorList>
            <person name="Sierro N."/>
            <person name="Battey J.N."/>
            <person name="Ouadi S."/>
            <person name="Bakaher N."/>
            <person name="Bovet L."/>
            <person name="Willig A."/>
            <person name="Goepfert S."/>
            <person name="Peitsch M.C."/>
            <person name="Ivanov N.V."/>
        </authorList>
    </citation>
    <scope>NUCLEOTIDE SEQUENCE [LARGE SCALE GENOMIC DNA]</scope>
</reference>
<keyword evidence="1" id="KW-1185">Reference proteome</keyword>
<dbReference type="RefSeq" id="XP_075079702.1">
    <property type="nucleotide sequence ID" value="XM_075223601.1"/>
</dbReference>
<dbReference type="Proteomes" id="UP000790787">
    <property type="component" value="Chromosome 1"/>
</dbReference>
<evidence type="ECO:0000313" key="1">
    <source>
        <dbReference type="Proteomes" id="UP000790787"/>
    </source>
</evidence>
<protein>
    <submittedName>
        <fullName evidence="2">Uncharacterized protein LOC142164873</fullName>
    </submittedName>
</protein>